<comment type="caution">
    <text evidence="2">The sequence shown here is derived from an EMBL/GenBank/DDBJ whole genome shotgun (WGS) entry which is preliminary data.</text>
</comment>
<dbReference type="EMBL" id="JBDIML010000006">
    <property type="protein sequence ID" value="MEN2768682.1"/>
    <property type="molecule type" value="Genomic_DNA"/>
</dbReference>
<dbReference type="PANTHER" id="PTHR43377:SF1">
    <property type="entry name" value="BILIVERDIN REDUCTASE A"/>
    <property type="match status" value="1"/>
</dbReference>
<sequence length="315" mass="35431">MHVVLVGAGLMAKEYGKVLNALGVPYTVISRGPDSAKTFEAEVGKEVRIGGLESNYGSLNEVPTHVIIATPLENLEENTLFILDQGVKNVLIEKPGAVSVEGLKRIHEKAEYRNAKVFIAYNRRFYSSVIEAEKLIAKDGGLQSFVFEFTEWGHKIKNLDKSTFQLENWFIGNSTHVIDLAFFFGGKPKELSSYIMGGSDWHPTGTIFSGAGITETGKVFSYHANWEAPGSWKLELLTKLNRYIFRPLEELKVQALGSIEVSKITIDDSYDITFKPGLYQQVNSFLYETPYSNRLLGVEEGLLMMENYFRMRCDK</sequence>
<keyword evidence="3" id="KW-1185">Reference proteome</keyword>
<dbReference type="InterPro" id="IPR051450">
    <property type="entry name" value="Gfo/Idh/MocA_Oxidoreductases"/>
</dbReference>
<accession>A0ABU9XK62</accession>
<evidence type="ECO:0000313" key="3">
    <source>
        <dbReference type="Proteomes" id="UP001444625"/>
    </source>
</evidence>
<dbReference type="InterPro" id="IPR036291">
    <property type="entry name" value="NAD(P)-bd_dom_sf"/>
</dbReference>
<dbReference type="PANTHER" id="PTHR43377">
    <property type="entry name" value="BILIVERDIN REDUCTASE A"/>
    <property type="match status" value="1"/>
</dbReference>
<feature type="domain" description="Gfo/Idh/MocA-like oxidoreductase N-terminal" evidence="1">
    <location>
        <begin position="2"/>
        <end position="120"/>
    </location>
</feature>
<dbReference type="SUPFAM" id="SSF51735">
    <property type="entry name" value="NAD(P)-binding Rossmann-fold domains"/>
    <property type="match status" value="1"/>
</dbReference>
<dbReference type="InterPro" id="IPR000683">
    <property type="entry name" value="Gfo/Idh/MocA-like_OxRdtase_N"/>
</dbReference>
<gene>
    <name evidence="2" type="ORF">ABC228_15975</name>
</gene>
<dbReference type="RefSeq" id="WP_345826176.1">
    <property type="nucleotide sequence ID" value="NZ_JBDIML010000006.1"/>
</dbReference>
<name>A0ABU9XK62_9BACI</name>
<dbReference type="Proteomes" id="UP001444625">
    <property type="component" value="Unassembled WGS sequence"/>
</dbReference>
<protein>
    <submittedName>
        <fullName evidence="2">Gfo/Idh/MocA family oxidoreductase</fullName>
    </submittedName>
</protein>
<evidence type="ECO:0000259" key="1">
    <source>
        <dbReference type="Pfam" id="PF01408"/>
    </source>
</evidence>
<organism evidence="2 3">
    <name type="scientific">Ornithinibacillus xuwenensis</name>
    <dbReference type="NCBI Taxonomy" id="3144668"/>
    <lineage>
        <taxon>Bacteria</taxon>
        <taxon>Bacillati</taxon>
        <taxon>Bacillota</taxon>
        <taxon>Bacilli</taxon>
        <taxon>Bacillales</taxon>
        <taxon>Bacillaceae</taxon>
        <taxon>Ornithinibacillus</taxon>
    </lineage>
</organism>
<proteinExistence type="predicted"/>
<evidence type="ECO:0000313" key="2">
    <source>
        <dbReference type="EMBL" id="MEN2768682.1"/>
    </source>
</evidence>
<dbReference type="Pfam" id="PF01408">
    <property type="entry name" value="GFO_IDH_MocA"/>
    <property type="match status" value="1"/>
</dbReference>
<dbReference type="Gene3D" id="3.30.360.10">
    <property type="entry name" value="Dihydrodipicolinate Reductase, domain 2"/>
    <property type="match status" value="1"/>
</dbReference>
<reference evidence="2 3" key="1">
    <citation type="submission" date="2024-05" db="EMBL/GenBank/DDBJ databases">
        <authorList>
            <person name="Haq I."/>
            <person name="Ullah Z."/>
            <person name="Ahmad R."/>
            <person name="Li M."/>
            <person name="Tong Y."/>
        </authorList>
    </citation>
    <scope>NUCLEOTIDE SEQUENCE [LARGE SCALE GENOMIC DNA]</scope>
    <source>
        <strain evidence="2 3">16A2E</strain>
    </source>
</reference>
<dbReference type="Gene3D" id="3.40.50.720">
    <property type="entry name" value="NAD(P)-binding Rossmann-like Domain"/>
    <property type="match status" value="1"/>
</dbReference>